<name>A0ABU5E4U2_9PROT</name>
<keyword evidence="1" id="KW-0677">Repeat</keyword>
<keyword evidence="4" id="KW-0732">Signal</keyword>
<proteinExistence type="predicted"/>
<dbReference type="InterPro" id="IPR050498">
    <property type="entry name" value="Ycf3"/>
</dbReference>
<feature type="repeat" description="TPR" evidence="3">
    <location>
        <begin position="180"/>
        <end position="213"/>
    </location>
</feature>
<evidence type="ECO:0000313" key="5">
    <source>
        <dbReference type="EMBL" id="MDY0874204.1"/>
    </source>
</evidence>
<dbReference type="Gene3D" id="1.25.40.10">
    <property type="entry name" value="Tetratricopeptide repeat domain"/>
    <property type="match status" value="2"/>
</dbReference>
<evidence type="ECO:0000313" key="6">
    <source>
        <dbReference type="Proteomes" id="UP001271769"/>
    </source>
</evidence>
<dbReference type="Pfam" id="PF13181">
    <property type="entry name" value="TPR_8"/>
    <property type="match status" value="2"/>
</dbReference>
<dbReference type="SMART" id="SM00028">
    <property type="entry name" value="TPR"/>
    <property type="match status" value="3"/>
</dbReference>
<evidence type="ECO:0008006" key="7">
    <source>
        <dbReference type="Google" id="ProtNLM"/>
    </source>
</evidence>
<feature type="repeat" description="TPR" evidence="3">
    <location>
        <begin position="146"/>
        <end position="179"/>
    </location>
</feature>
<dbReference type="EMBL" id="JAXCLX010000004">
    <property type="protein sequence ID" value="MDY0874204.1"/>
    <property type="molecule type" value="Genomic_DNA"/>
</dbReference>
<evidence type="ECO:0000256" key="4">
    <source>
        <dbReference type="SAM" id="SignalP"/>
    </source>
</evidence>
<accession>A0ABU5E4U2</accession>
<feature type="chain" id="PRO_5046786647" description="Tetratricopeptide repeat protein" evidence="4">
    <location>
        <begin position="28"/>
        <end position="416"/>
    </location>
</feature>
<dbReference type="PANTHER" id="PTHR44858">
    <property type="entry name" value="TETRATRICOPEPTIDE REPEAT PROTEIN 6"/>
    <property type="match status" value="1"/>
</dbReference>
<evidence type="ECO:0000256" key="2">
    <source>
        <dbReference type="ARBA" id="ARBA00022803"/>
    </source>
</evidence>
<feature type="signal peptide" evidence="4">
    <location>
        <begin position="1"/>
        <end position="27"/>
    </location>
</feature>
<dbReference type="InterPro" id="IPR019734">
    <property type="entry name" value="TPR_rpt"/>
</dbReference>
<dbReference type="SUPFAM" id="SSF48452">
    <property type="entry name" value="TPR-like"/>
    <property type="match status" value="1"/>
</dbReference>
<comment type="caution">
    <text evidence="5">The sequence shown here is derived from an EMBL/GenBank/DDBJ whole genome shotgun (WGS) entry which is preliminary data.</text>
</comment>
<dbReference type="Proteomes" id="UP001271769">
    <property type="component" value="Unassembled WGS sequence"/>
</dbReference>
<dbReference type="PROSITE" id="PS50005">
    <property type="entry name" value="TPR"/>
    <property type="match status" value="2"/>
</dbReference>
<dbReference type="RefSeq" id="WP_320502676.1">
    <property type="nucleotide sequence ID" value="NZ_JAXCLX010000004.1"/>
</dbReference>
<dbReference type="PANTHER" id="PTHR44858:SF1">
    <property type="entry name" value="UDP-N-ACETYLGLUCOSAMINE--PEPTIDE N-ACETYLGLUCOSAMINYLTRANSFERASE SPINDLY-RELATED"/>
    <property type="match status" value="1"/>
</dbReference>
<evidence type="ECO:0000256" key="1">
    <source>
        <dbReference type="ARBA" id="ARBA00022737"/>
    </source>
</evidence>
<dbReference type="InterPro" id="IPR011990">
    <property type="entry name" value="TPR-like_helical_dom_sf"/>
</dbReference>
<keyword evidence="6" id="KW-1185">Reference proteome</keyword>
<protein>
    <recommendedName>
        <fullName evidence="7">Tetratricopeptide repeat protein</fullName>
    </recommendedName>
</protein>
<reference evidence="5 6" key="1">
    <citation type="journal article" date="2013" name="Antonie Van Leeuwenhoek">
        <title>Dongia rigui sp. nov., isolated from freshwater of a large wetland in Korea.</title>
        <authorList>
            <person name="Baik K.S."/>
            <person name="Hwang Y.M."/>
            <person name="Choi J.S."/>
            <person name="Kwon J."/>
            <person name="Seong C.N."/>
        </authorList>
    </citation>
    <scope>NUCLEOTIDE SEQUENCE [LARGE SCALE GENOMIC DNA]</scope>
    <source>
        <strain evidence="5 6">04SU4-P</strain>
    </source>
</reference>
<gene>
    <name evidence="5" type="ORF">SMD31_19850</name>
</gene>
<keyword evidence="2 3" id="KW-0802">TPR repeat</keyword>
<sequence length="416" mass="45166">MSRPLSFLAYSSALIAIFIGLPSAASAKAQTDYLALCRADSVTDRLRVEACGFAGHNEALPADARADALSRRAQVIAGVIAGQAKGDGDFALRDLARADFEEALRLAPENTDIKRRYLAFNNHWTGKADAQLATANALLTENGEDPEALLQRGLAYMRKGDNAKALADVMKSAELDPSNVEAFIAMGQLLTNMMRNEESYQAYTKALELAPARDEIRLQRMGPALVAQHFDAVREDGDLTLGGKFAKTPLWDVRGAANYMLQDYKTAAGDFAEQLKLDRLGVRALVWRFLAQYRAGMAGKDEAADKARELGDHWPSSVFAFFAGSAAETDIFAQIDRSPAELRATRLAQAHFFIAEWGLVTQAPPASVTQHLLALRDAGIAFGMVQTTLMGEPAVMNDNNILEMSVGTARLREVAP</sequence>
<organism evidence="5 6">
    <name type="scientific">Dongia rigui</name>
    <dbReference type="NCBI Taxonomy" id="940149"/>
    <lineage>
        <taxon>Bacteria</taxon>
        <taxon>Pseudomonadati</taxon>
        <taxon>Pseudomonadota</taxon>
        <taxon>Alphaproteobacteria</taxon>
        <taxon>Rhodospirillales</taxon>
        <taxon>Dongiaceae</taxon>
        <taxon>Dongia</taxon>
    </lineage>
</organism>
<evidence type="ECO:0000256" key="3">
    <source>
        <dbReference type="PROSITE-ProRule" id="PRU00339"/>
    </source>
</evidence>